<evidence type="ECO:0000256" key="6">
    <source>
        <dbReference type="RuleBase" id="RU003567"/>
    </source>
</evidence>
<dbReference type="PANTHER" id="PTHR10381:SF70">
    <property type="entry name" value="ATP-DEPENDENT CLP PROTEASE PROTEOLYTIC SUBUNIT"/>
    <property type="match status" value="1"/>
</dbReference>
<dbReference type="GO" id="GO:0051117">
    <property type="term" value="F:ATPase binding"/>
    <property type="evidence" value="ECO:0007669"/>
    <property type="project" value="TreeGrafter"/>
</dbReference>
<dbReference type="InterPro" id="IPR029045">
    <property type="entry name" value="ClpP/crotonase-like_dom_sf"/>
</dbReference>
<name>A0A5Q2TMQ7_9BACI</name>
<dbReference type="Proteomes" id="UP000339690">
    <property type="component" value="Chromosome"/>
</dbReference>
<dbReference type="Gene3D" id="3.90.226.10">
    <property type="entry name" value="2-enoyl-CoA Hydratase, Chain A, domain 1"/>
    <property type="match status" value="1"/>
</dbReference>
<dbReference type="InterPro" id="IPR001907">
    <property type="entry name" value="ClpP"/>
</dbReference>
<dbReference type="GO" id="GO:0004252">
    <property type="term" value="F:serine-type endopeptidase activity"/>
    <property type="evidence" value="ECO:0007669"/>
    <property type="project" value="InterPro"/>
</dbReference>
<dbReference type="Pfam" id="PF00574">
    <property type="entry name" value="CLP_protease"/>
    <property type="match status" value="1"/>
</dbReference>
<protein>
    <recommendedName>
        <fullName evidence="6">ATP-dependent Clp protease proteolytic subunit</fullName>
    </recommendedName>
</protein>
<dbReference type="SUPFAM" id="SSF52096">
    <property type="entry name" value="ClpP/crotonase"/>
    <property type="match status" value="1"/>
</dbReference>
<dbReference type="PANTHER" id="PTHR10381">
    <property type="entry name" value="ATP-DEPENDENT CLP PROTEASE PROTEOLYTIC SUBUNIT"/>
    <property type="match status" value="1"/>
</dbReference>
<evidence type="ECO:0000313" key="7">
    <source>
        <dbReference type="EMBL" id="QGH35140.1"/>
    </source>
</evidence>
<keyword evidence="5" id="KW-0720">Serine protease</keyword>
<comment type="similarity">
    <text evidence="1 6">Belongs to the peptidase S14 family.</text>
</comment>
<evidence type="ECO:0000256" key="4">
    <source>
        <dbReference type="ARBA" id="ARBA00022801"/>
    </source>
</evidence>
<keyword evidence="3 7" id="KW-0645">Protease</keyword>
<dbReference type="EMBL" id="CP045915">
    <property type="protein sequence ID" value="QGH35140.1"/>
    <property type="molecule type" value="Genomic_DNA"/>
</dbReference>
<keyword evidence="8" id="KW-1185">Reference proteome</keyword>
<dbReference type="AlphaFoldDB" id="A0A5Q2TMQ7"/>
<accession>A0A5Q2TMQ7</accession>
<dbReference type="NCBIfam" id="NF045542">
    <property type="entry name" value="Clp_rel_HeadMat"/>
    <property type="match status" value="1"/>
</dbReference>
<proteinExistence type="inferred from homology"/>
<keyword evidence="4" id="KW-0378">Hydrolase</keyword>
<evidence type="ECO:0000256" key="3">
    <source>
        <dbReference type="ARBA" id="ARBA00022670"/>
    </source>
</evidence>
<evidence type="ECO:0000313" key="8">
    <source>
        <dbReference type="Proteomes" id="UP000339690"/>
    </source>
</evidence>
<sequence length="262" mass="29430">MRNRQLKLNLQHFAKKQKFWSMKMSANQEDSADIFIYGDIERYQWLEEDTTASSFKQDLDALGDVSNINVHINSPGGAVFEGIAIHNMLKSHSATVNVFVDALAASIASVIAMAGDQIHMYKNSMMMIHNAWTIALGNSNELRKKADDLDRINQSAVQSYLQKAGEKLNEDKLKQLLDDETWLSAEEAQEIGLNDVVLEENQAVASVSEDLFKQYKNVPKVLQKKVDKQETGISEEEMARRNKIAEQSKQNSALIQDILGGI</sequence>
<dbReference type="KEGG" id="grc:GI584_14280"/>
<reference evidence="7 8" key="1">
    <citation type="submission" date="2019-11" db="EMBL/GenBank/DDBJ databases">
        <title>Gracilibacillus salitolerans sp. nov., a moderate halophile isolated from a saline soil in northwest China.</title>
        <authorList>
            <person name="Gan L."/>
        </authorList>
    </citation>
    <scope>NUCLEOTIDE SEQUENCE [LARGE SCALE GENOMIC DNA]</scope>
    <source>
        <strain evidence="7 8">SCU50</strain>
    </source>
</reference>
<evidence type="ECO:0000256" key="5">
    <source>
        <dbReference type="ARBA" id="ARBA00022825"/>
    </source>
</evidence>
<dbReference type="CDD" id="cd07016">
    <property type="entry name" value="S14_ClpP_1"/>
    <property type="match status" value="1"/>
</dbReference>
<dbReference type="GO" id="GO:0006515">
    <property type="term" value="P:protein quality control for misfolded or incompletely synthesized proteins"/>
    <property type="evidence" value="ECO:0007669"/>
    <property type="project" value="TreeGrafter"/>
</dbReference>
<organism evidence="7 8">
    <name type="scientific">Gracilibacillus salitolerans</name>
    <dbReference type="NCBI Taxonomy" id="2663022"/>
    <lineage>
        <taxon>Bacteria</taxon>
        <taxon>Bacillati</taxon>
        <taxon>Bacillota</taxon>
        <taxon>Bacilli</taxon>
        <taxon>Bacillales</taxon>
        <taxon>Bacillaceae</taxon>
        <taxon>Gracilibacillus</taxon>
    </lineage>
</organism>
<evidence type="ECO:0000256" key="1">
    <source>
        <dbReference type="ARBA" id="ARBA00007039"/>
    </source>
</evidence>
<dbReference type="GO" id="GO:0004176">
    <property type="term" value="F:ATP-dependent peptidase activity"/>
    <property type="evidence" value="ECO:0007669"/>
    <property type="project" value="InterPro"/>
</dbReference>
<dbReference type="GO" id="GO:0009368">
    <property type="term" value="C:endopeptidase Clp complex"/>
    <property type="evidence" value="ECO:0007669"/>
    <property type="project" value="TreeGrafter"/>
</dbReference>
<evidence type="ECO:0000256" key="2">
    <source>
        <dbReference type="ARBA" id="ARBA00022490"/>
    </source>
</evidence>
<dbReference type="InterPro" id="IPR023562">
    <property type="entry name" value="ClpP/TepA"/>
</dbReference>
<gene>
    <name evidence="7" type="ORF">GI584_14280</name>
</gene>
<keyword evidence="2" id="KW-0963">Cytoplasm</keyword>
<dbReference type="PRINTS" id="PR00127">
    <property type="entry name" value="CLPPROTEASEP"/>
</dbReference>